<feature type="transmembrane region" description="Helical" evidence="2">
    <location>
        <begin position="46"/>
        <end position="69"/>
    </location>
</feature>
<evidence type="ECO:0000259" key="3">
    <source>
        <dbReference type="Pfam" id="PF25933"/>
    </source>
</evidence>
<dbReference type="RefSeq" id="WP_207290395.1">
    <property type="nucleotide sequence ID" value="NZ_CP071462.1"/>
</dbReference>
<dbReference type="EMBL" id="CP071462">
    <property type="protein sequence ID" value="QSX00676.1"/>
    <property type="molecule type" value="Genomic_DNA"/>
</dbReference>
<keyword evidence="2" id="KW-0472">Membrane</keyword>
<reference evidence="4 5" key="1">
    <citation type="submission" date="2021-03" db="EMBL/GenBank/DDBJ databases">
        <title>Haloterrigena longa sp. nov. and Haloterrigena limicola sp. nov., extremely halophilic archaea isolated from a salt lake.</title>
        <authorList>
            <person name="Henglin C."/>
        </authorList>
    </citation>
    <scope>NUCLEOTIDE SEQUENCE [LARGE SCALE GENOMIC DNA]</scope>
    <source>
        <strain evidence="4 5">KZCA68</strain>
    </source>
</reference>
<sequence length="233" mass="23917">MSSDRRFEYEKGPRLEEVNSSGESESDDGADGGADERARSVGPIPAVLAGFGAGATAFATVLAVLYQLVASMDAAGYFSSGEAEPGRWVMTRLIGLANHGATLEVGGDPIESGISIRLTSRLVSHVTALIPAAVLLAAGYLLVRHVRLETRREIGLAVGSLVASYVALALVVAGTTEWTPEGDDVETLAVATDVGTAVSITRTALVFVGIGAAIAALPRILEAAPLDLASDAD</sequence>
<evidence type="ECO:0000313" key="5">
    <source>
        <dbReference type="Proteomes" id="UP000663203"/>
    </source>
</evidence>
<proteinExistence type="predicted"/>
<keyword evidence="2" id="KW-1133">Transmembrane helix</keyword>
<name>A0A8A2VJM3_9EURY</name>
<gene>
    <name evidence="4" type="ORF">J0X25_06880</name>
</gene>
<dbReference type="Proteomes" id="UP000663203">
    <property type="component" value="Chromosome"/>
</dbReference>
<dbReference type="KEGG" id="hakz:J0X25_06880"/>
<accession>A0A8A2VJM3</accession>
<feature type="transmembrane region" description="Helical" evidence="2">
    <location>
        <begin position="154"/>
        <end position="174"/>
    </location>
</feature>
<organism evidence="4 5">
    <name type="scientific">Haloterrigena alkaliphila</name>
    <dbReference type="NCBI Taxonomy" id="2816475"/>
    <lineage>
        <taxon>Archaea</taxon>
        <taxon>Methanobacteriati</taxon>
        <taxon>Methanobacteriota</taxon>
        <taxon>Stenosarchaea group</taxon>
        <taxon>Halobacteria</taxon>
        <taxon>Halobacteriales</taxon>
        <taxon>Natrialbaceae</taxon>
        <taxon>Haloterrigena</taxon>
    </lineage>
</organism>
<feature type="transmembrane region" description="Helical" evidence="2">
    <location>
        <begin position="194"/>
        <end position="217"/>
    </location>
</feature>
<feature type="region of interest" description="Disordered" evidence="1">
    <location>
        <begin position="1"/>
        <end position="37"/>
    </location>
</feature>
<feature type="domain" description="DUF7978" evidence="3">
    <location>
        <begin position="46"/>
        <end position="217"/>
    </location>
</feature>
<feature type="compositionally biased region" description="Basic and acidic residues" evidence="1">
    <location>
        <begin position="1"/>
        <end position="17"/>
    </location>
</feature>
<keyword evidence="5" id="KW-1185">Reference proteome</keyword>
<evidence type="ECO:0000256" key="1">
    <source>
        <dbReference type="SAM" id="MobiDB-lite"/>
    </source>
</evidence>
<dbReference type="GeneID" id="63187015"/>
<dbReference type="AlphaFoldDB" id="A0A8A2VJM3"/>
<feature type="transmembrane region" description="Helical" evidence="2">
    <location>
        <begin position="122"/>
        <end position="142"/>
    </location>
</feature>
<evidence type="ECO:0000313" key="4">
    <source>
        <dbReference type="EMBL" id="QSX00676.1"/>
    </source>
</evidence>
<protein>
    <recommendedName>
        <fullName evidence="3">DUF7978 domain-containing protein</fullName>
    </recommendedName>
</protein>
<keyword evidence="2" id="KW-0812">Transmembrane</keyword>
<dbReference type="Pfam" id="PF25933">
    <property type="entry name" value="DUF7978"/>
    <property type="match status" value="1"/>
</dbReference>
<dbReference type="InterPro" id="IPR058284">
    <property type="entry name" value="DUF7978"/>
</dbReference>
<evidence type="ECO:0000256" key="2">
    <source>
        <dbReference type="SAM" id="Phobius"/>
    </source>
</evidence>